<feature type="compositionally biased region" description="Basic and acidic residues" evidence="1">
    <location>
        <begin position="77"/>
        <end position="91"/>
    </location>
</feature>
<dbReference type="HOGENOM" id="CLU_179129_0_0_0"/>
<evidence type="ECO:0000313" key="3">
    <source>
        <dbReference type="EMBL" id="AAX51149.1"/>
    </source>
</evidence>
<dbReference type="Proteomes" id="UP000002532">
    <property type="component" value="Chromosome"/>
</dbReference>
<keyword evidence="4" id="KW-1185">Reference proteome</keyword>
<name>A0A0H2X3B7_CHLTA</name>
<accession>A0A0H2X3B7</accession>
<dbReference type="KEGG" id="cta:CTA_0943"/>
<feature type="signal peptide" evidence="2">
    <location>
        <begin position="1"/>
        <end position="19"/>
    </location>
</feature>
<evidence type="ECO:0000313" key="4">
    <source>
        <dbReference type="Proteomes" id="UP000002532"/>
    </source>
</evidence>
<evidence type="ECO:0008006" key="5">
    <source>
        <dbReference type="Google" id="ProtNLM"/>
    </source>
</evidence>
<dbReference type="AlphaFoldDB" id="A0A0H2X3B7"/>
<sequence length="101" mass="11614">MKQLSILLGMLSLSSAVFGADAVYSGSLVQPSESVLVAGVEFEEQEGERIPYSFYYPYRYDYYYPNTGVDEDTPESFQEKRECPCKKPVPEKKKKKPRRRS</sequence>
<proteinExistence type="predicted"/>
<keyword evidence="2" id="KW-0732">Signal</keyword>
<evidence type="ECO:0000256" key="2">
    <source>
        <dbReference type="SAM" id="SignalP"/>
    </source>
</evidence>
<reference evidence="3 4" key="1">
    <citation type="journal article" date="2005" name="Infect. Immun.">
        <title>Comparative genomic analysis of Chlamydia trachomatis oculotropic and genitotropic strains.</title>
        <authorList>
            <person name="Carlson J.H."/>
            <person name="Porcella S.F."/>
            <person name="McClarty G."/>
            <person name="Caldwell H.D."/>
        </authorList>
    </citation>
    <scope>NUCLEOTIDE SEQUENCE [LARGE SCALE GENOMIC DNA]</scope>
    <source>
        <strain evidence="4">ATCC VR-571B / DSM 19440 / HAR-13</strain>
    </source>
</reference>
<dbReference type="RefSeq" id="WP_011324908.1">
    <property type="nucleotide sequence ID" value="NC_007429.1"/>
</dbReference>
<protein>
    <recommendedName>
        <fullName evidence="5">Membrane associated protein</fullName>
    </recommendedName>
</protein>
<feature type="region of interest" description="Disordered" evidence="1">
    <location>
        <begin position="71"/>
        <end position="101"/>
    </location>
</feature>
<dbReference type="EMBL" id="CP000051">
    <property type="protein sequence ID" value="AAX51149.1"/>
    <property type="molecule type" value="Genomic_DNA"/>
</dbReference>
<feature type="chain" id="PRO_5002600837" description="Membrane associated protein" evidence="2">
    <location>
        <begin position="20"/>
        <end position="101"/>
    </location>
</feature>
<evidence type="ECO:0000256" key="1">
    <source>
        <dbReference type="SAM" id="MobiDB-lite"/>
    </source>
</evidence>
<feature type="compositionally biased region" description="Basic residues" evidence="1">
    <location>
        <begin position="92"/>
        <end position="101"/>
    </location>
</feature>
<gene>
    <name evidence="3" type="ordered locus">CTA_0943</name>
</gene>
<organism evidence="3 4">
    <name type="scientific">Chlamydia trachomatis serovar A (strain ATCC VR-571B / DSM 19440 / HAR-13)</name>
    <dbReference type="NCBI Taxonomy" id="315277"/>
    <lineage>
        <taxon>Bacteria</taxon>
        <taxon>Pseudomonadati</taxon>
        <taxon>Chlamydiota</taxon>
        <taxon>Chlamydiia</taxon>
        <taxon>Chlamydiales</taxon>
        <taxon>Chlamydiaceae</taxon>
        <taxon>Chlamydia/Chlamydophila group</taxon>
        <taxon>Chlamydia</taxon>
    </lineage>
</organism>